<keyword evidence="7" id="KW-1160">Virus entry into host cell</keyword>
<evidence type="ECO:0000259" key="9">
    <source>
        <dbReference type="Pfam" id="PF18668"/>
    </source>
</evidence>
<comment type="subcellular location">
    <subcellularLocation>
        <location evidence="1">Virion</location>
    </subcellularLocation>
</comment>
<dbReference type="InterPro" id="IPR005604">
    <property type="entry name" value="Phage_T7_tail_fibre-like_N"/>
</dbReference>
<evidence type="ECO:0000256" key="6">
    <source>
        <dbReference type="ARBA" id="ARBA00023165"/>
    </source>
</evidence>
<evidence type="ECO:0000313" key="11">
    <source>
        <dbReference type="Proteomes" id="UP000307884"/>
    </source>
</evidence>
<keyword evidence="6" id="KW-1233">Viral attachment to host adhesion receptor</keyword>
<dbReference type="GO" id="GO:0098671">
    <property type="term" value="P:adhesion receptor-mediated virion attachment to host cell"/>
    <property type="evidence" value="ECO:0007669"/>
    <property type="project" value="UniProtKB-KW"/>
</dbReference>
<keyword evidence="11" id="KW-1185">Reference proteome</keyword>
<evidence type="ECO:0000256" key="2">
    <source>
        <dbReference type="ARBA" id="ARBA00022581"/>
    </source>
</evidence>
<proteinExistence type="predicted"/>
<evidence type="ECO:0000259" key="8">
    <source>
        <dbReference type="Pfam" id="PF03906"/>
    </source>
</evidence>
<organism evidence="10 11">
    <name type="scientific">Hafnia phage vB_HpaA_yong1</name>
    <dbReference type="NCBI Taxonomy" id="2562199"/>
    <lineage>
        <taxon>Viruses</taxon>
        <taxon>Duplodnaviria</taxon>
        <taxon>Heunggongvirae</taxon>
        <taxon>Uroviricota</taxon>
        <taxon>Caudoviricetes</taxon>
        <taxon>Autographivirales</taxon>
        <taxon>Autotranscriptaviridae</taxon>
        <taxon>Studiervirinae</taxon>
        <taxon>Kayfunavirus</taxon>
        <taxon>Kayfunavirus yong1</taxon>
    </lineage>
</organism>
<dbReference type="Pfam" id="PF18668">
    <property type="entry name" value="Tail_spike_N"/>
    <property type="match status" value="1"/>
</dbReference>
<keyword evidence="2" id="KW-0945">Host-virus interaction</keyword>
<protein>
    <submittedName>
        <fullName evidence="10">Tail fiber protein</fullName>
    </submittedName>
</protein>
<keyword evidence="3" id="KW-1227">Viral tail protein</keyword>
<sequence>MSTITQFPSGNTQYRIEFDYLARTFVVVTLVNSSNPTLNRVLEVGRDYRFLNPTMIEMLVDQSGFDIVRIHRQTGTDLVVDFRNGSVLTASDLTNAELQAIHIAEEGRDQTVDLAKEYADAAGSSAGSAKDSEDEARRIAAIVKEGLLGYITRRSFEKGFNVTTWSEVLLWEEDGEYYRWDGDLPKTVPVGSTPASTGGVGLGAWVSVGDATVLPWIKEKTGLSDTIDELELNLSSVGTASIQGVHEVPSGGLSLPVGTTLTGYGQRLVQFSGDLSTMLGRGCFTKSNNTPVTITSPNNPAQTVATDAIAYVNTDSLGTIGTNEIFGSSVVIRDAAFKGTSPTQNEVGIEVLTGGGFIFENVQVFNTKFGVRLGDVYLSNLIRCHFSGAVQQMSGTSTHYDNVWARGHTDVLGAFHFENLNYSVLDSCCSDRPRRGAFYFNNCVNLTLNSCATEGPGYFQNLGATEGGAVIFDTGNRITLNNFQISPLGPNTSIDGTSYTGPLITVGNDNNIIIERLFTNNAAAYTNADLYVHGNGSFVEIKAAQVRRAKNMPIIHIEPGSTSVVVVHLNGGNRAILKAGATKESPVVEYEYQREAFNPMLLIGGSSIGITYSARSGTWSKNGNTVTVNFTLTLSSKGALTGNVTIGNLPKNVPALTGGILTSWSDMANGPFVLGSVLAGDNSIPLRRVASTATIIATNTELTDTSSITGSITYQIADSMFNAIPS</sequence>
<evidence type="ECO:0000256" key="5">
    <source>
        <dbReference type="ARBA" id="ARBA00022844"/>
    </source>
</evidence>
<evidence type="ECO:0000256" key="3">
    <source>
        <dbReference type="ARBA" id="ARBA00022732"/>
    </source>
</evidence>
<dbReference type="Pfam" id="PF03906">
    <property type="entry name" value="Phage_T7_tail"/>
    <property type="match status" value="1"/>
</dbReference>
<dbReference type="GO" id="GO:0046718">
    <property type="term" value="P:symbiont entry into host cell"/>
    <property type="evidence" value="ECO:0007669"/>
    <property type="project" value="UniProtKB-KW"/>
</dbReference>
<keyword evidence="5" id="KW-0946">Virion</keyword>
<reference evidence="10 11" key="1">
    <citation type="submission" date="2019-03" db="EMBL/GenBank/DDBJ databases">
        <authorList>
            <person name="Sun Z."/>
            <person name="Li D."/>
            <person name="Lin W."/>
        </authorList>
    </citation>
    <scope>NUCLEOTIDE SEQUENCE [LARGE SCALE GENOMIC DNA]</scope>
</reference>
<feature type="domain" description="Bacteriophage T7 tail fibre protein-like N-terminal" evidence="8">
    <location>
        <begin position="10"/>
        <end position="113"/>
    </location>
</feature>
<dbReference type="EMBL" id="MK610268">
    <property type="protein sequence ID" value="QBQ73026.1"/>
    <property type="molecule type" value="Genomic_DNA"/>
</dbReference>
<evidence type="ECO:0000313" key="10">
    <source>
        <dbReference type="EMBL" id="QBQ73026.1"/>
    </source>
</evidence>
<dbReference type="GO" id="GO:0098015">
    <property type="term" value="C:virus tail"/>
    <property type="evidence" value="ECO:0007669"/>
    <property type="project" value="UniProtKB-KW"/>
</dbReference>
<feature type="domain" description="Tail spike TSP1/Gp66 N-terminal" evidence="9">
    <location>
        <begin position="154"/>
        <end position="210"/>
    </location>
</feature>
<evidence type="ECO:0000256" key="4">
    <source>
        <dbReference type="ARBA" id="ARBA00022804"/>
    </source>
</evidence>
<keyword evidence="4" id="KW-1161">Viral attachment to host cell</keyword>
<dbReference type="Gene3D" id="2.10.10.80">
    <property type="match status" value="1"/>
</dbReference>
<evidence type="ECO:0000256" key="1">
    <source>
        <dbReference type="ARBA" id="ARBA00004328"/>
    </source>
</evidence>
<evidence type="ECO:0000256" key="7">
    <source>
        <dbReference type="ARBA" id="ARBA00023296"/>
    </source>
</evidence>
<dbReference type="Proteomes" id="UP000307884">
    <property type="component" value="Segment"/>
</dbReference>
<dbReference type="InterPro" id="IPR040775">
    <property type="entry name" value="Tail_spike_N"/>
</dbReference>
<accession>A0A482MHK0</accession>
<name>A0A482MHK0_9CAUD</name>